<accession>A0ABY2TTD2</accession>
<evidence type="ECO:0008006" key="3">
    <source>
        <dbReference type="Google" id="ProtNLM"/>
    </source>
</evidence>
<protein>
    <recommendedName>
        <fullName evidence="3">Lipoprotein</fullName>
    </recommendedName>
</protein>
<evidence type="ECO:0000313" key="2">
    <source>
        <dbReference type="Proteomes" id="UP000310168"/>
    </source>
</evidence>
<reference evidence="1 2" key="1">
    <citation type="journal article" date="2019" name="Anaerobe">
        <title>Brachyspira catarrhinii sp. nov., an anaerobic intestinal spirochaete isolated from vervet monkeys may have been misidentified as Brachyspira aalborgi in previous studies.</title>
        <authorList>
            <person name="Phillips N.D."/>
            <person name="La T."/>
            <person name="Hampson D.J."/>
        </authorList>
    </citation>
    <scope>NUCLEOTIDE SEQUENCE [LARGE SCALE GENOMIC DNA]</scope>
    <source>
        <strain evidence="1 2">Z12</strain>
    </source>
</reference>
<dbReference type="PROSITE" id="PS51257">
    <property type="entry name" value="PROKAR_LIPOPROTEIN"/>
    <property type="match status" value="1"/>
</dbReference>
<keyword evidence="2" id="KW-1185">Reference proteome</keyword>
<organism evidence="1 2">
    <name type="scientific">Brachyspira catarrhinii</name>
    <dbReference type="NCBI Taxonomy" id="2528966"/>
    <lineage>
        <taxon>Bacteria</taxon>
        <taxon>Pseudomonadati</taxon>
        <taxon>Spirochaetota</taxon>
        <taxon>Spirochaetia</taxon>
        <taxon>Brachyspirales</taxon>
        <taxon>Brachyspiraceae</taxon>
        <taxon>Brachyspira</taxon>
    </lineage>
</organism>
<evidence type="ECO:0000313" key="1">
    <source>
        <dbReference type="EMBL" id="TKZ36016.1"/>
    </source>
</evidence>
<name>A0ABY2TTD2_9SPIR</name>
<dbReference type="Proteomes" id="UP000310168">
    <property type="component" value="Unassembled WGS sequence"/>
</dbReference>
<dbReference type="RefSeq" id="WP_137997508.1">
    <property type="nucleotide sequence ID" value="NZ_SJDU01000032.1"/>
</dbReference>
<gene>
    <name evidence="1" type="ORF">EZH24_02230</name>
</gene>
<dbReference type="EMBL" id="SJDU01000032">
    <property type="protein sequence ID" value="TKZ36016.1"/>
    <property type="molecule type" value="Genomic_DNA"/>
</dbReference>
<sequence>MFRNILILFFIVFLSSCKTITEIQEKEETTPAIEEKKEEEKPKITIKEYGADGEVLSVKIDDKTYYVLGKNNPQNINEQNIKNLSLVAPLKIAEETVRGNKGIVITYYDVKIFLGEKGAGVKVGLFEPQKNAWTVGDDIDRSQSIQIKLADNGIGLITVGRSSISLSYR</sequence>
<comment type="caution">
    <text evidence="1">The sequence shown here is derived from an EMBL/GenBank/DDBJ whole genome shotgun (WGS) entry which is preliminary data.</text>
</comment>
<proteinExistence type="predicted"/>